<proteinExistence type="predicted"/>
<feature type="signal peptide" evidence="2">
    <location>
        <begin position="1"/>
        <end position="19"/>
    </location>
</feature>
<dbReference type="STRING" id="67003.A0A1X0NFR9"/>
<feature type="compositionally biased region" description="Low complexity" evidence="1">
    <location>
        <begin position="278"/>
        <end position="290"/>
    </location>
</feature>
<dbReference type="EMBL" id="NBCO01000064">
    <property type="protein sequence ID" value="ORC83594.1"/>
    <property type="molecule type" value="Genomic_DNA"/>
</dbReference>
<feature type="compositionally biased region" description="Basic and acidic residues" evidence="1">
    <location>
        <begin position="150"/>
        <end position="161"/>
    </location>
</feature>
<feature type="compositionally biased region" description="Pro residues" evidence="1">
    <location>
        <begin position="47"/>
        <end position="62"/>
    </location>
</feature>
<comment type="caution">
    <text evidence="3">The sequence shown here is derived from an EMBL/GenBank/DDBJ whole genome shotgun (WGS) entry which is preliminary data.</text>
</comment>
<feature type="compositionally biased region" description="Low complexity" evidence="1">
    <location>
        <begin position="231"/>
        <end position="255"/>
    </location>
</feature>
<sequence>MRVLRRLLCFFAFLLNVASLCTSASGAAGLPEAATESRCPSGSSKPDCPPGGPAPAVQPPGTLPAAVSTPSPRAGGKDCTSDMTDPLCTASDSEHEAAPTDDCVTSSDKKSCPNNDADTQENCRDDSGGACTQTEIIPAPEQSGKSPVKNGDENPHDRLDENSIPGADGHSNSGPGNKADAGSAAGTGGVAAGRTSHSEAPIPAAPAPSTAGNSDAPSANPQHTNNEASETGPSPTTPSSSSSATASDGGSTTASNETDNTSSGSESTTNQEGVASNTDTTTTTTTTTTTLPPELTNNKKGDADSSSSISSSVWVRVPLLIVVTLACILVC</sequence>
<accession>A0A1X0NFR9</accession>
<dbReference type="VEuPathDB" id="TriTrypDB:TM35_000641260"/>
<dbReference type="Proteomes" id="UP000192257">
    <property type="component" value="Unassembled WGS sequence"/>
</dbReference>
<feature type="chain" id="PRO_5012281212" evidence="2">
    <location>
        <begin position="20"/>
        <end position="331"/>
    </location>
</feature>
<organism evidence="3 4">
    <name type="scientific">Trypanosoma theileri</name>
    <dbReference type="NCBI Taxonomy" id="67003"/>
    <lineage>
        <taxon>Eukaryota</taxon>
        <taxon>Discoba</taxon>
        <taxon>Euglenozoa</taxon>
        <taxon>Kinetoplastea</taxon>
        <taxon>Metakinetoplastina</taxon>
        <taxon>Trypanosomatida</taxon>
        <taxon>Trypanosomatidae</taxon>
        <taxon>Trypanosoma</taxon>
    </lineage>
</organism>
<name>A0A1X0NFR9_9TRYP</name>
<evidence type="ECO:0000256" key="1">
    <source>
        <dbReference type="SAM" id="MobiDB-lite"/>
    </source>
</evidence>
<dbReference type="GeneID" id="39990847"/>
<evidence type="ECO:0000313" key="3">
    <source>
        <dbReference type="EMBL" id="ORC83594.1"/>
    </source>
</evidence>
<evidence type="ECO:0000256" key="2">
    <source>
        <dbReference type="SAM" id="SignalP"/>
    </source>
</evidence>
<protein>
    <submittedName>
        <fullName evidence="3">Uncharacterized protein</fullName>
    </submittedName>
</protein>
<dbReference type="RefSeq" id="XP_028877660.1">
    <property type="nucleotide sequence ID" value="XM_029031067.1"/>
</dbReference>
<keyword evidence="4" id="KW-1185">Reference proteome</keyword>
<dbReference type="AlphaFoldDB" id="A0A1X0NFR9"/>
<feature type="region of interest" description="Disordered" evidence="1">
    <location>
        <begin position="33"/>
        <end position="310"/>
    </location>
</feature>
<feature type="compositionally biased region" description="Polar residues" evidence="1">
    <location>
        <begin position="210"/>
        <end position="229"/>
    </location>
</feature>
<evidence type="ECO:0000313" key="4">
    <source>
        <dbReference type="Proteomes" id="UP000192257"/>
    </source>
</evidence>
<gene>
    <name evidence="3" type="ORF">TM35_000641260</name>
</gene>
<keyword evidence="2" id="KW-0732">Signal</keyword>
<reference evidence="3 4" key="1">
    <citation type="submission" date="2017-03" db="EMBL/GenBank/DDBJ databases">
        <title>An alternative strategy for trypanosome survival in the mammalian bloodstream revealed through genome and transcriptome analysis of the ubiquitous bovine parasite Trypanosoma (Megatrypanum) theileri.</title>
        <authorList>
            <person name="Kelly S."/>
            <person name="Ivens A."/>
            <person name="Mott A."/>
            <person name="O'Neill E."/>
            <person name="Emms D."/>
            <person name="Macleod O."/>
            <person name="Voorheis P."/>
            <person name="Matthews J."/>
            <person name="Matthews K."/>
            <person name="Carrington M."/>
        </authorList>
    </citation>
    <scope>NUCLEOTIDE SEQUENCE [LARGE SCALE GENOMIC DNA]</scope>
    <source>
        <strain evidence="3">Edinburgh</strain>
    </source>
</reference>
<feature type="compositionally biased region" description="Polar residues" evidence="1">
    <location>
        <begin position="256"/>
        <end position="277"/>
    </location>
</feature>